<dbReference type="Pfam" id="PF00560">
    <property type="entry name" value="LRR_1"/>
    <property type="match status" value="4"/>
</dbReference>
<sequence>MRKLKAIILCVLLLWLLCSTILRSCRANNLVCNEKEKQALLDPENQLSSWSIKDCCGWRGVHCSNASSRVLKLKLADLNLGGEISSALLKLEFLAHWDLISIPSFLGSMGSIRFLDLSSACFGGLVPPQLGNISNLRHLNLRGNGLFIENLSWISHLSSLKYLDIDGIDLHRGRHWLEPIGMLPSPLELHLSDYQLDSNMTSSLGYANFSSLTFLDLSYNSTNQELPNWLFNLSKYLDLSINSLHGNIPSSIGNLSSLSVLNLDDNPLINGTLPTSVGRLSNLIMFDYCSKVRIEV</sequence>
<dbReference type="SUPFAM" id="SSF52058">
    <property type="entry name" value="L domain-like"/>
    <property type="match status" value="1"/>
</dbReference>
<dbReference type="Pfam" id="PF08263">
    <property type="entry name" value="LRRNT_2"/>
    <property type="match status" value="1"/>
</dbReference>
<keyword evidence="6" id="KW-1133">Transmembrane helix</keyword>
<keyword evidence="8" id="KW-0675">Receptor</keyword>
<protein>
    <recommendedName>
        <fullName evidence="11">Leucine-rich repeat-containing N-terminal plant-type domain-containing protein</fullName>
    </recommendedName>
</protein>
<evidence type="ECO:0000256" key="6">
    <source>
        <dbReference type="ARBA" id="ARBA00022989"/>
    </source>
</evidence>
<keyword evidence="3" id="KW-0812">Transmembrane</keyword>
<feature type="signal peptide" evidence="10">
    <location>
        <begin position="1"/>
        <end position="27"/>
    </location>
</feature>
<keyword evidence="5" id="KW-0677">Repeat</keyword>
<dbReference type="HOGENOM" id="CLU_000288_18_13_1"/>
<dbReference type="AlphaFoldDB" id="F6H6P1"/>
<keyword evidence="9" id="KW-0325">Glycoprotein</keyword>
<evidence type="ECO:0000256" key="8">
    <source>
        <dbReference type="ARBA" id="ARBA00023170"/>
    </source>
</evidence>
<dbReference type="Gene3D" id="3.80.10.10">
    <property type="entry name" value="Ribonuclease Inhibitor"/>
    <property type="match status" value="2"/>
</dbReference>
<evidence type="ECO:0000256" key="7">
    <source>
        <dbReference type="ARBA" id="ARBA00023136"/>
    </source>
</evidence>
<evidence type="ECO:0000313" key="13">
    <source>
        <dbReference type="Proteomes" id="UP000009183"/>
    </source>
</evidence>
<evidence type="ECO:0000259" key="11">
    <source>
        <dbReference type="Pfam" id="PF08263"/>
    </source>
</evidence>
<proteinExistence type="predicted"/>
<reference evidence="13" key="1">
    <citation type="journal article" date="2007" name="Nature">
        <title>The grapevine genome sequence suggests ancestral hexaploidization in major angiosperm phyla.</title>
        <authorList>
            <consortium name="The French-Italian Public Consortium for Grapevine Genome Characterization."/>
            <person name="Jaillon O."/>
            <person name="Aury J.-M."/>
            <person name="Noel B."/>
            <person name="Policriti A."/>
            <person name="Clepet C."/>
            <person name="Casagrande A."/>
            <person name="Choisne N."/>
            <person name="Aubourg S."/>
            <person name="Vitulo N."/>
            <person name="Jubin C."/>
            <person name="Vezzi A."/>
            <person name="Legeai F."/>
            <person name="Hugueney P."/>
            <person name="Dasilva C."/>
            <person name="Horner D."/>
            <person name="Mica E."/>
            <person name="Jublot D."/>
            <person name="Poulain J."/>
            <person name="Bruyere C."/>
            <person name="Billault A."/>
            <person name="Segurens B."/>
            <person name="Gouyvenoux M."/>
            <person name="Ugarte E."/>
            <person name="Cattonaro F."/>
            <person name="Anthouard V."/>
            <person name="Vico V."/>
            <person name="Del Fabbro C."/>
            <person name="Alaux M."/>
            <person name="Di Gaspero G."/>
            <person name="Dumas V."/>
            <person name="Felice N."/>
            <person name="Paillard S."/>
            <person name="Juman I."/>
            <person name="Moroldo M."/>
            <person name="Scalabrin S."/>
            <person name="Canaguier A."/>
            <person name="Le Clainche I."/>
            <person name="Malacrida G."/>
            <person name="Durand E."/>
            <person name="Pesole G."/>
            <person name="Laucou V."/>
            <person name="Chatelet P."/>
            <person name="Merdinoglu D."/>
            <person name="Delledonne M."/>
            <person name="Pezzotti M."/>
            <person name="Lecharny A."/>
            <person name="Scarpelli C."/>
            <person name="Artiguenave F."/>
            <person name="Pe M.E."/>
            <person name="Valle G."/>
            <person name="Morgante M."/>
            <person name="Caboche M."/>
            <person name="Adam-Blondon A.-F."/>
            <person name="Weissenbach J."/>
            <person name="Quetier F."/>
            <person name="Wincker P."/>
        </authorList>
    </citation>
    <scope>NUCLEOTIDE SEQUENCE [LARGE SCALE GENOMIC DNA]</scope>
    <source>
        <strain evidence="13">cv. Pinot noir / PN40024</strain>
    </source>
</reference>
<comment type="subcellular location">
    <subcellularLocation>
        <location evidence="1">Membrane</location>
        <topology evidence="1">Single-pass type I membrane protein</topology>
    </subcellularLocation>
</comment>
<keyword evidence="2" id="KW-0433">Leucine-rich repeat</keyword>
<name>F6H6P1_VITVI</name>
<feature type="domain" description="Leucine-rich repeat-containing N-terminal plant-type" evidence="11">
    <location>
        <begin position="37"/>
        <end position="64"/>
    </location>
</feature>
<keyword evidence="7" id="KW-0472">Membrane</keyword>
<dbReference type="InterPro" id="IPR032675">
    <property type="entry name" value="LRR_dom_sf"/>
</dbReference>
<dbReference type="eggNOG" id="KOG0619">
    <property type="taxonomic scope" value="Eukaryota"/>
</dbReference>
<dbReference type="PaxDb" id="29760-VIT_16s0050g00210.t01"/>
<feature type="chain" id="PRO_5003335450" description="Leucine-rich repeat-containing N-terminal plant-type domain-containing protein" evidence="10">
    <location>
        <begin position="28"/>
        <end position="296"/>
    </location>
</feature>
<evidence type="ECO:0000256" key="5">
    <source>
        <dbReference type="ARBA" id="ARBA00022737"/>
    </source>
</evidence>
<evidence type="ECO:0000256" key="10">
    <source>
        <dbReference type="SAM" id="SignalP"/>
    </source>
</evidence>
<dbReference type="InterPro" id="IPR001611">
    <property type="entry name" value="Leu-rich_rpt"/>
</dbReference>
<keyword evidence="13" id="KW-1185">Reference proteome</keyword>
<keyword evidence="4 10" id="KW-0732">Signal</keyword>
<organism evidence="12 13">
    <name type="scientific">Vitis vinifera</name>
    <name type="common">Grape</name>
    <dbReference type="NCBI Taxonomy" id="29760"/>
    <lineage>
        <taxon>Eukaryota</taxon>
        <taxon>Viridiplantae</taxon>
        <taxon>Streptophyta</taxon>
        <taxon>Embryophyta</taxon>
        <taxon>Tracheophyta</taxon>
        <taxon>Spermatophyta</taxon>
        <taxon>Magnoliopsida</taxon>
        <taxon>eudicotyledons</taxon>
        <taxon>Gunneridae</taxon>
        <taxon>Pentapetalae</taxon>
        <taxon>rosids</taxon>
        <taxon>Vitales</taxon>
        <taxon>Vitaceae</taxon>
        <taxon>Viteae</taxon>
        <taxon>Vitis</taxon>
    </lineage>
</organism>
<evidence type="ECO:0000256" key="9">
    <source>
        <dbReference type="ARBA" id="ARBA00023180"/>
    </source>
</evidence>
<accession>F6H6P1</accession>
<evidence type="ECO:0000256" key="2">
    <source>
        <dbReference type="ARBA" id="ARBA00022614"/>
    </source>
</evidence>
<dbReference type="STRING" id="29760.F6H6P1"/>
<evidence type="ECO:0000256" key="4">
    <source>
        <dbReference type="ARBA" id="ARBA00022729"/>
    </source>
</evidence>
<evidence type="ECO:0000256" key="1">
    <source>
        <dbReference type="ARBA" id="ARBA00004479"/>
    </source>
</evidence>
<dbReference type="EMBL" id="FN595243">
    <property type="protein sequence ID" value="CCB47884.1"/>
    <property type="molecule type" value="Genomic_DNA"/>
</dbReference>
<dbReference type="Proteomes" id="UP000009183">
    <property type="component" value="Chromosome 16"/>
</dbReference>
<dbReference type="PANTHER" id="PTHR48063:SF98">
    <property type="entry name" value="LRR RECEPTOR-LIKE SERINE_THREONINE-PROTEIN KINASE FLS2"/>
    <property type="match status" value="1"/>
</dbReference>
<dbReference type="OrthoDB" id="8731593at2759"/>
<dbReference type="GO" id="GO:0016020">
    <property type="term" value="C:membrane"/>
    <property type="evidence" value="ECO:0007669"/>
    <property type="project" value="UniProtKB-SubCell"/>
</dbReference>
<gene>
    <name evidence="12" type="ordered locus">VIT_16s0050g00210</name>
</gene>
<dbReference type="InterPro" id="IPR046956">
    <property type="entry name" value="RLP23-like"/>
</dbReference>
<evidence type="ECO:0000313" key="12">
    <source>
        <dbReference type="EMBL" id="CCB47884.1"/>
    </source>
</evidence>
<dbReference type="PANTHER" id="PTHR48063">
    <property type="entry name" value="LRR RECEPTOR-LIKE KINASE"/>
    <property type="match status" value="1"/>
</dbReference>
<evidence type="ECO:0000256" key="3">
    <source>
        <dbReference type="ARBA" id="ARBA00022692"/>
    </source>
</evidence>
<dbReference type="InterPro" id="IPR013210">
    <property type="entry name" value="LRR_N_plant-typ"/>
</dbReference>
<dbReference type="InParanoid" id="F6H6P1"/>